<organism evidence="3">
    <name type="scientific">uncultured Nocardioidaceae bacterium</name>
    <dbReference type="NCBI Taxonomy" id="253824"/>
    <lineage>
        <taxon>Bacteria</taxon>
        <taxon>Bacillati</taxon>
        <taxon>Actinomycetota</taxon>
        <taxon>Actinomycetes</taxon>
        <taxon>Propionibacteriales</taxon>
        <taxon>Nocardioidaceae</taxon>
        <taxon>environmental samples</taxon>
    </lineage>
</organism>
<feature type="transmembrane region" description="Helical" evidence="2">
    <location>
        <begin position="751"/>
        <end position="773"/>
    </location>
</feature>
<keyword evidence="2" id="KW-1133">Transmembrane helix</keyword>
<protein>
    <submittedName>
        <fullName evidence="3">Uncharacterized protein</fullName>
    </submittedName>
</protein>
<evidence type="ECO:0000313" key="3">
    <source>
        <dbReference type="EMBL" id="CAA9321442.1"/>
    </source>
</evidence>
<keyword evidence="2" id="KW-0472">Membrane</keyword>
<dbReference type="AlphaFoldDB" id="A0A6J4L3N3"/>
<feature type="region of interest" description="Disordered" evidence="1">
    <location>
        <begin position="1"/>
        <end position="25"/>
    </location>
</feature>
<accession>A0A6J4L3N3</accession>
<reference evidence="3" key="1">
    <citation type="submission" date="2020-02" db="EMBL/GenBank/DDBJ databases">
        <authorList>
            <person name="Meier V. D."/>
        </authorList>
    </citation>
    <scope>NUCLEOTIDE SEQUENCE</scope>
    <source>
        <strain evidence="3">AVDCRST_MAG34</strain>
    </source>
</reference>
<evidence type="ECO:0000256" key="1">
    <source>
        <dbReference type="SAM" id="MobiDB-lite"/>
    </source>
</evidence>
<dbReference type="EMBL" id="CADCUI010000001">
    <property type="protein sequence ID" value="CAA9321442.1"/>
    <property type="molecule type" value="Genomic_DNA"/>
</dbReference>
<dbReference type="Pfam" id="PF19516">
    <property type="entry name" value="DUF6049"/>
    <property type="match status" value="2"/>
</dbReference>
<name>A0A6J4L3N3_9ACTN</name>
<feature type="transmembrane region" description="Helical" evidence="2">
    <location>
        <begin position="32"/>
        <end position="54"/>
    </location>
</feature>
<dbReference type="InterPro" id="IPR046112">
    <property type="entry name" value="DUF6049"/>
</dbReference>
<feature type="region of interest" description="Disordered" evidence="1">
    <location>
        <begin position="302"/>
        <end position="353"/>
    </location>
</feature>
<feature type="compositionally biased region" description="Acidic residues" evidence="1">
    <location>
        <begin position="312"/>
        <end position="326"/>
    </location>
</feature>
<feature type="compositionally biased region" description="Low complexity" evidence="1">
    <location>
        <begin position="334"/>
        <end position="353"/>
    </location>
</feature>
<keyword evidence="2" id="KW-0812">Transmembrane</keyword>
<proteinExistence type="predicted"/>
<gene>
    <name evidence="3" type="ORF">AVDCRST_MAG34-1463</name>
</gene>
<evidence type="ECO:0000256" key="2">
    <source>
        <dbReference type="SAM" id="Phobius"/>
    </source>
</evidence>
<sequence length="792" mass="82692">MLVADRRGVEAPGSTSARRYPDRVSRLPRRRVQAAATGPLATLAVALVTVLALVPAPVAADPAPVTASTQGHAPRLVVDPVEAARAAPLEPLKLVIEELTPSVVPTRGRVTVSGFIRNRSADRWTDLSVYLFTSADPMTSRDEVAAGVASDPRTQVGDRIVAPGTFVEVPDLDPGASTDFRLSVPRDQLGISGEPGVYWLGVHVLGTSSEGRLEGADGRARTFLPLVPSRNQGTRLALGLQLRDHVVRGGDGALAFPENWAERLTRSGRLRRLVELGSSTTVPFTWLIDPAVLEAVRSMARGNPPLQLGQEPDGEDGGDVPPDDTGDGTGDGTGESATDGTSADTTTTSPSGATVEADATAWLARFDAATAGRPVLGLPYGDLDLSAAVGQGLPGLVTAALDLSSTLLRDTALEAEPVVVPPDGALDPAALELLDPDVGILLGNGAVRPHTAGGGPVLDREDGGRVLVAPTSAEVEGPGPGSTRSAIAVRQRLLADAALQALSGRRDQPLVRLLPAVWDPGPAWRRADFFRGLDVPWLTGVRLTDLLASPGPRPGSGSEPASPVVSQADLVYPPESAEAELPAGTLLATQSLVDEGLTLEEVLTDTSTVDDQLTRQALEASSVWSRFHPGLAEERARAATSRVRSWLSRVEVTSPSFVTMSSENGTFQVTLVNGLDETVTVGLRTTVTGEGLRITTPAAVQLPPDGRVSLRIRATASDIGVHAVTLQPVSPTGTAVGAPARLSVRSSQVGAILWIAMAVGAALLFSAIAVRIWRRIRQRRRTHGPLLKPGAA</sequence>